<dbReference type="SUPFAM" id="SSF101447">
    <property type="entry name" value="Formin homology 2 domain (FH2 domain)"/>
    <property type="match status" value="1"/>
</dbReference>
<reference evidence="2" key="3">
    <citation type="submission" date="2015-04" db="UniProtKB">
        <authorList>
            <consortium name="EnsemblPlants"/>
        </authorList>
    </citation>
    <scope>IDENTIFICATION</scope>
</reference>
<dbReference type="eggNOG" id="ENOG502QRV9">
    <property type="taxonomic scope" value="Eukaryota"/>
</dbReference>
<evidence type="ECO:0000256" key="1">
    <source>
        <dbReference type="SAM" id="MobiDB-lite"/>
    </source>
</evidence>
<dbReference type="EnsemblPlants" id="LPERR04G16830.1">
    <property type="protein sequence ID" value="LPERR04G16830.1"/>
    <property type="gene ID" value="LPERR04G16830"/>
</dbReference>
<protein>
    <submittedName>
        <fullName evidence="2">Uncharacterized protein</fullName>
    </submittedName>
</protein>
<dbReference type="HOGENOM" id="CLU_030921_0_0_1"/>
<dbReference type="Proteomes" id="UP000032180">
    <property type="component" value="Chromosome 4"/>
</dbReference>
<feature type="compositionally biased region" description="Acidic residues" evidence="1">
    <location>
        <begin position="374"/>
        <end position="385"/>
    </location>
</feature>
<organism evidence="2 3">
    <name type="scientific">Leersia perrieri</name>
    <dbReference type="NCBI Taxonomy" id="77586"/>
    <lineage>
        <taxon>Eukaryota</taxon>
        <taxon>Viridiplantae</taxon>
        <taxon>Streptophyta</taxon>
        <taxon>Embryophyta</taxon>
        <taxon>Tracheophyta</taxon>
        <taxon>Spermatophyta</taxon>
        <taxon>Magnoliopsida</taxon>
        <taxon>Liliopsida</taxon>
        <taxon>Poales</taxon>
        <taxon>Poaceae</taxon>
        <taxon>BOP clade</taxon>
        <taxon>Oryzoideae</taxon>
        <taxon>Oryzeae</taxon>
        <taxon>Oryzinae</taxon>
        <taxon>Leersia</taxon>
    </lineage>
</organism>
<dbReference type="PANTHER" id="PTHR34059:SF2">
    <property type="entry name" value="DUF4408 DOMAIN-CONTAINING PROTEIN"/>
    <property type="match status" value="1"/>
</dbReference>
<feature type="region of interest" description="Disordered" evidence="1">
    <location>
        <begin position="309"/>
        <end position="386"/>
    </location>
</feature>
<name>A0A0D9W7V2_9ORYZ</name>
<dbReference type="Pfam" id="PF05553">
    <property type="entry name" value="DUF761"/>
    <property type="match status" value="1"/>
</dbReference>
<dbReference type="PANTHER" id="PTHR34059">
    <property type="entry name" value="EXPRESSED PROTEIN"/>
    <property type="match status" value="1"/>
</dbReference>
<reference evidence="2 3" key="1">
    <citation type="submission" date="2012-08" db="EMBL/GenBank/DDBJ databases">
        <title>Oryza genome evolution.</title>
        <authorList>
            <person name="Wing R.A."/>
        </authorList>
    </citation>
    <scope>NUCLEOTIDE SEQUENCE</scope>
</reference>
<accession>A0A0D9W7V2</accession>
<sequence length="414" mass="44830">MADVVAAPAEARVSGDVPARLQQALALLFPSNLAAKAVLFAVVVALLPLLPTSQTPRIWELPHILLLGLIISYGVFGQRNADSEVAAVAAAKAVDDEYQSVESYVSQIMQGPLVFEENDVVAGEDDDVTAVGKEGVQAWSSQYFPDDPLVVVADTNTGKGDESEKPLLLPVRKLKPAATEESATLTEEFMEGSIEEEEEDEFLVPKARHGGVREHAIPSPSSVLDAGLTLSPCSPPLLPPPPPPPPPPPFLGVTSGLRTKVKARSFNDYGRAGLQSGGGAGYNFRSRSAIQSSRNTFSAFDDPVSADDLEKKAAASDISSLSSDMVTDGEDDNGNEIDDYEEEEYEVERDDHVDDDDDGSCDEELFELATRPEPEEEEDEMVEDEVDRKADEFIAKFREQIRMQRVVEPGGRRS</sequence>
<dbReference type="AlphaFoldDB" id="A0A0D9W7V2"/>
<feature type="compositionally biased region" description="Acidic residues" evidence="1">
    <location>
        <begin position="327"/>
        <end position="366"/>
    </location>
</feature>
<evidence type="ECO:0000313" key="3">
    <source>
        <dbReference type="Proteomes" id="UP000032180"/>
    </source>
</evidence>
<feature type="compositionally biased region" description="Low complexity" evidence="1">
    <location>
        <begin position="315"/>
        <end position="324"/>
    </location>
</feature>
<reference evidence="3" key="2">
    <citation type="submission" date="2013-12" db="EMBL/GenBank/DDBJ databases">
        <authorList>
            <person name="Yu Y."/>
            <person name="Lee S."/>
            <person name="de Baynast K."/>
            <person name="Wissotski M."/>
            <person name="Liu L."/>
            <person name="Talag J."/>
            <person name="Goicoechea J."/>
            <person name="Angelova A."/>
            <person name="Jetty R."/>
            <person name="Kudrna D."/>
            <person name="Golser W."/>
            <person name="Rivera L."/>
            <person name="Zhang J."/>
            <person name="Wing R."/>
        </authorList>
    </citation>
    <scope>NUCLEOTIDE SEQUENCE</scope>
</reference>
<keyword evidence="3" id="KW-1185">Reference proteome</keyword>
<evidence type="ECO:0000313" key="2">
    <source>
        <dbReference type="EnsemblPlants" id="LPERR04G16830.1"/>
    </source>
</evidence>
<dbReference type="Gramene" id="LPERR04G16830.1">
    <property type="protein sequence ID" value="LPERR04G16830.1"/>
    <property type="gene ID" value="LPERR04G16830"/>
</dbReference>
<proteinExistence type="predicted"/>
<dbReference type="STRING" id="77586.A0A0D9W7V2"/>
<dbReference type="InterPro" id="IPR008480">
    <property type="entry name" value="DUF761_pln"/>
</dbReference>